<dbReference type="PANTHER" id="PTHR12526:SF627">
    <property type="entry name" value="D-RHAMNOSYLTRANSFERASE WBPZ"/>
    <property type="match status" value="1"/>
</dbReference>
<gene>
    <name evidence="2" type="ORF">ACFS7Y_05040</name>
</gene>
<comment type="caution">
    <text evidence="2">The sequence shown here is derived from an EMBL/GenBank/DDBJ whole genome shotgun (WGS) entry which is preliminary data.</text>
</comment>
<dbReference type="Proteomes" id="UP001597525">
    <property type="component" value="Unassembled WGS sequence"/>
</dbReference>
<keyword evidence="2" id="KW-0808">Transferase</keyword>
<dbReference type="Gene3D" id="3.40.50.2000">
    <property type="entry name" value="Glycogen Phosphorylase B"/>
    <property type="match status" value="2"/>
</dbReference>
<dbReference type="Pfam" id="PF13439">
    <property type="entry name" value="Glyco_transf_4"/>
    <property type="match status" value="1"/>
</dbReference>
<evidence type="ECO:0000313" key="2">
    <source>
        <dbReference type="EMBL" id="MFD2966737.1"/>
    </source>
</evidence>
<proteinExistence type="predicted"/>
<keyword evidence="2" id="KW-0328">Glycosyltransferase</keyword>
<protein>
    <submittedName>
        <fullName evidence="2">Glycosyltransferase family 4 protein</fullName>
        <ecNumber evidence="2">2.4.-.-</ecNumber>
    </submittedName>
</protein>
<dbReference type="Pfam" id="PF13692">
    <property type="entry name" value="Glyco_trans_1_4"/>
    <property type="match status" value="1"/>
</dbReference>
<accession>A0ABW6BCP4</accession>
<name>A0ABW6BCP4_9SPHI</name>
<dbReference type="EC" id="2.4.-.-" evidence="2"/>
<keyword evidence="3" id="KW-1185">Reference proteome</keyword>
<feature type="domain" description="Glycosyltransferase subfamily 4-like N-terminal" evidence="1">
    <location>
        <begin position="15"/>
        <end position="172"/>
    </location>
</feature>
<sequence>MQKTKIIHVVHDFLFGGIESYLYYLVQAQKYNDQLEIAILCCQDENSVANPRLKSVGVKIYYLPIKPFDLNVEKYRKVMQIVSKYDFAQLHIYKPLLLEALYRSKTAVIFTVHTAGAVRREQSFYGKSKVAFQVKQLNRCCKGVVNNSNYSQQYWLEKGVKKENNAVIYNGVGFNDSFDKDFAGNMFPEIVGNGFIVGTTSRFIGWKRVDFLIQGFAKFLSKYTDAKLLLVGDGSEMDSLKSLVSNLGIDDSVIFTGFQKQVTSFQSVMDVCVFPSVSEPFGLVAIECMHLGKPVVVMDDGGGLRELVEQVEPDLIVRDVDAMADKLYELAKKMRVGNDGGIESRISFAEQFNIFEIERKYLSYYKSLELHD</sequence>
<evidence type="ECO:0000259" key="1">
    <source>
        <dbReference type="Pfam" id="PF13439"/>
    </source>
</evidence>
<dbReference type="InterPro" id="IPR028098">
    <property type="entry name" value="Glyco_trans_4-like_N"/>
</dbReference>
<reference evidence="3" key="1">
    <citation type="journal article" date="2019" name="Int. J. Syst. Evol. Microbiol.">
        <title>The Global Catalogue of Microorganisms (GCM) 10K type strain sequencing project: providing services to taxonomists for standard genome sequencing and annotation.</title>
        <authorList>
            <consortium name="The Broad Institute Genomics Platform"/>
            <consortium name="The Broad Institute Genome Sequencing Center for Infectious Disease"/>
            <person name="Wu L."/>
            <person name="Ma J."/>
        </authorList>
    </citation>
    <scope>NUCLEOTIDE SEQUENCE [LARGE SCALE GENOMIC DNA]</scope>
    <source>
        <strain evidence="3">KCTC 22814</strain>
    </source>
</reference>
<dbReference type="RefSeq" id="WP_320182438.1">
    <property type="nucleotide sequence ID" value="NZ_CP138332.1"/>
</dbReference>
<evidence type="ECO:0000313" key="3">
    <source>
        <dbReference type="Proteomes" id="UP001597525"/>
    </source>
</evidence>
<dbReference type="CDD" id="cd03801">
    <property type="entry name" value="GT4_PimA-like"/>
    <property type="match status" value="1"/>
</dbReference>
<dbReference type="GO" id="GO:0016757">
    <property type="term" value="F:glycosyltransferase activity"/>
    <property type="evidence" value="ECO:0007669"/>
    <property type="project" value="UniProtKB-KW"/>
</dbReference>
<dbReference type="SUPFAM" id="SSF53756">
    <property type="entry name" value="UDP-Glycosyltransferase/glycogen phosphorylase"/>
    <property type="match status" value="1"/>
</dbReference>
<dbReference type="PANTHER" id="PTHR12526">
    <property type="entry name" value="GLYCOSYLTRANSFERASE"/>
    <property type="match status" value="1"/>
</dbReference>
<dbReference type="EMBL" id="JBHUPB010000004">
    <property type="protein sequence ID" value="MFD2966737.1"/>
    <property type="molecule type" value="Genomic_DNA"/>
</dbReference>
<organism evidence="2 3">
    <name type="scientific">Sphingobacterium bambusae</name>
    <dbReference type="NCBI Taxonomy" id="662858"/>
    <lineage>
        <taxon>Bacteria</taxon>
        <taxon>Pseudomonadati</taxon>
        <taxon>Bacteroidota</taxon>
        <taxon>Sphingobacteriia</taxon>
        <taxon>Sphingobacteriales</taxon>
        <taxon>Sphingobacteriaceae</taxon>
        <taxon>Sphingobacterium</taxon>
    </lineage>
</organism>